<evidence type="ECO:0000256" key="1">
    <source>
        <dbReference type="SAM" id="MobiDB-lite"/>
    </source>
</evidence>
<evidence type="ECO:0000259" key="3">
    <source>
        <dbReference type="Pfam" id="PF00093"/>
    </source>
</evidence>
<feature type="domain" description="VWFC" evidence="3">
    <location>
        <begin position="132"/>
        <end position="179"/>
    </location>
</feature>
<dbReference type="InterPro" id="IPR001007">
    <property type="entry name" value="VWF_dom"/>
</dbReference>
<name>A0ABD2XC94_9HYME</name>
<feature type="signal peptide" evidence="2">
    <location>
        <begin position="1"/>
        <end position="29"/>
    </location>
</feature>
<feature type="region of interest" description="Disordered" evidence="1">
    <location>
        <begin position="29"/>
        <end position="72"/>
    </location>
</feature>
<accession>A0ABD2XC94</accession>
<proteinExistence type="predicted"/>
<dbReference type="Pfam" id="PF00093">
    <property type="entry name" value="VWC"/>
    <property type="match status" value="1"/>
</dbReference>
<dbReference type="Proteomes" id="UP001627154">
    <property type="component" value="Unassembled WGS sequence"/>
</dbReference>
<organism evidence="4 5">
    <name type="scientific">Trichogramma kaykai</name>
    <dbReference type="NCBI Taxonomy" id="54128"/>
    <lineage>
        <taxon>Eukaryota</taxon>
        <taxon>Metazoa</taxon>
        <taxon>Ecdysozoa</taxon>
        <taxon>Arthropoda</taxon>
        <taxon>Hexapoda</taxon>
        <taxon>Insecta</taxon>
        <taxon>Pterygota</taxon>
        <taxon>Neoptera</taxon>
        <taxon>Endopterygota</taxon>
        <taxon>Hymenoptera</taxon>
        <taxon>Apocrita</taxon>
        <taxon>Proctotrupomorpha</taxon>
        <taxon>Chalcidoidea</taxon>
        <taxon>Trichogrammatidae</taxon>
        <taxon>Trichogramma</taxon>
    </lineage>
</organism>
<feature type="compositionally biased region" description="Polar residues" evidence="1">
    <location>
        <begin position="31"/>
        <end position="45"/>
    </location>
</feature>
<dbReference type="AlphaFoldDB" id="A0ABD2XC94"/>
<dbReference type="Gene3D" id="2.10.70.10">
    <property type="entry name" value="Complement Module, domain 1"/>
    <property type="match status" value="1"/>
</dbReference>
<feature type="compositionally biased region" description="Low complexity" evidence="1">
    <location>
        <begin position="96"/>
        <end position="109"/>
    </location>
</feature>
<feature type="region of interest" description="Disordered" evidence="1">
    <location>
        <begin position="96"/>
        <end position="115"/>
    </location>
</feature>
<keyword evidence="2" id="KW-0732">Signal</keyword>
<evidence type="ECO:0000313" key="5">
    <source>
        <dbReference type="Proteomes" id="UP001627154"/>
    </source>
</evidence>
<comment type="caution">
    <text evidence="4">The sequence shown here is derived from an EMBL/GenBank/DDBJ whole genome shotgun (WGS) entry which is preliminary data.</text>
</comment>
<reference evidence="4 5" key="1">
    <citation type="journal article" date="2024" name="bioRxiv">
        <title>A reference genome for Trichogramma kaykai: A tiny desert-dwelling parasitoid wasp with competing sex-ratio distorters.</title>
        <authorList>
            <person name="Culotta J."/>
            <person name="Lindsey A.R."/>
        </authorList>
    </citation>
    <scope>NUCLEOTIDE SEQUENCE [LARGE SCALE GENOMIC DNA]</scope>
    <source>
        <strain evidence="4 5">KSX58</strain>
    </source>
</reference>
<feature type="region of interest" description="Disordered" evidence="1">
    <location>
        <begin position="169"/>
        <end position="193"/>
    </location>
</feature>
<dbReference type="SUPFAM" id="SSF57603">
    <property type="entry name" value="FnI-like domain"/>
    <property type="match status" value="1"/>
</dbReference>
<dbReference type="EMBL" id="JBJJXI010000032">
    <property type="protein sequence ID" value="KAL3403027.1"/>
    <property type="molecule type" value="Genomic_DNA"/>
</dbReference>
<protein>
    <recommendedName>
        <fullName evidence="3">VWFC domain-containing protein</fullName>
    </recommendedName>
</protein>
<evidence type="ECO:0000313" key="4">
    <source>
        <dbReference type="EMBL" id="KAL3403027.1"/>
    </source>
</evidence>
<evidence type="ECO:0000256" key="2">
    <source>
        <dbReference type="SAM" id="SignalP"/>
    </source>
</evidence>
<sequence length="221" mass="25673">MRMRSDYLLLLLFLFSSILLESRIGRASAVTDRTSASTKDPISTKIQKRQKTRDRGRGDQYNNDYDDYDDYNNYEENETDVIDRAKITTENTITHSSSTVRNYSSSRSTLPPNEVRSNHTFRESQVQQHTACEVEGSYRRSGEYWRPSACNICRCLHGQVDCARIPSCNDTSSQESEYEQRYNNTQRNTTEPRDNEINISESQRVKTYSSSYAELLIIHQM</sequence>
<feature type="compositionally biased region" description="Polar residues" evidence="1">
    <location>
        <begin position="169"/>
        <end position="189"/>
    </location>
</feature>
<feature type="chain" id="PRO_5044815303" description="VWFC domain-containing protein" evidence="2">
    <location>
        <begin position="30"/>
        <end position="221"/>
    </location>
</feature>
<keyword evidence="5" id="KW-1185">Reference proteome</keyword>
<gene>
    <name evidence="4" type="ORF">TKK_004170</name>
</gene>